<evidence type="ECO:0000313" key="3">
    <source>
        <dbReference type="Proteomes" id="UP001500353"/>
    </source>
</evidence>
<accession>A0ABP9MM24</accession>
<evidence type="ECO:0008006" key="4">
    <source>
        <dbReference type="Google" id="ProtNLM"/>
    </source>
</evidence>
<comment type="caution">
    <text evidence="2">The sequence shown here is derived from an EMBL/GenBank/DDBJ whole genome shotgun (WGS) entry which is preliminary data.</text>
</comment>
<organism evidence="2 3">
    <name type="scientific">Chryseobacterium ginsengisoli</name>
    <dbReference type="NCBI Taxonomy" id="363853"/>
    <lineage>
        <taxon>Bacteria</taxon>
        <taxon>Pseudomonadati</taxon>
        <taxon>Bacteroidota</taxon>
        <taxon>Flavobacteriia</taxon>
        <taxon>Flavobacteriales</taxon>
        <taxon>Weeksellaceae</taxon>
        <taxon>Chryseobacterium group</taxon>
        <taxon>Chryseobacterium</taxon>
    </lineage>
</organism>
<sequence length="176" mass="19199">MIKKSFIGLCLLVGLSVISCSKNESKHKKNKPDSSAVSSTSDHSSDSLKKPETDKSDTEIVENPKEKDPKTAVSKNLIEGKFVANTCDGGRFSVEFKNVDGKPTFKVFDKTKIIAAGNVSTETDEKTGEITNVTMGEIGGLYEGDKIIVQNSGNSMNEFEHFSQCGDKYLEFTKSK</sequence>
<dbReference type="PROSITE" id="PS51257">
    <property type="entry name" value="PROKAR_LIPOPROTEIN"/>
    <property type="match status" value="1"/>
</dbReference>
<feature type="compositionally biased region" description="Basic and acidic residues" evidence="1">
    <location>
        <begin position="43"/>
        <end position="70"/>
    </location>
</feature>
<feature type="region of interest" description="Disordered" evidence="1">
    <location>
        <begin position="22"/>
        <end position="73"/>
    </location>
</feature>
<keyword evidence="3" id="KW-1185">Reference proteome</keyword>
<protein>
    <recommendedName>
        <fullName evidence="4">Lipoprotein</fullName>
    </recommendedName>
</protein>
<evidence type="ECO:0000256" key="1">
    <source>
        <dbReference type="SAM" id="MobiDB-lite"/>
    </source>
</evidence>
<proteinExistence type="predicted"/>
<dbReference type="EMBL" id="BAABHX010000006">
    <property type="protein sequence ID" value="GAA5098686.1"/>
    <property type="molecule type" value="Genomic_DNA"/>
</dbReference>
<feature type="compositionally biased region" description="Low complexity" evidence="1">
    <location>
        <begin position="33"/>
        <end position="42"/>
    </location>
</feature>
<dbReference type="RefSeq" id="WP_345206996.1">
    <property type="nucleotide sequence ID" value="NZ_BAABHX010000006.1"/>
</dbReference>
<reference evidence="3" key="1">
    <citation type="journal article" date="2019" name="Int. J. Syst. Evol. Microbiol.">
        <title>The Global Catalogue of Microorganisms (GCM) 10K type strain sequencing project: providing services to taxonomists for standard genome sequencing and annotation.</title>
        <authorList>
            <consortium name="The Broad Institute Genomics Platform"/>
            <consortium name="The Broad Institute Genome Sequencing Center for Infectious Disease"/>
            <person name="Wu L."/>
            <person name="Ma J."/>
        </authorList>
    </citation>
    <scope>NUCLEOTIDE SEQUENCE [LARGE SCALE GENOMIC DNA]</scope>
    <source>
        <strain evidence="3">JCM 18019</strain>
    </source>
</reference>
<name>A0ABP9MM24_9FLAO</name>
<gene>
    <name evidence="2" type="ORF">GCM10023210_35130</name>
</gene>
<evidence type="ECO:0000313" key="2">
    <source>
        <dbReference type="EMBL" id="GAA5098686.1"/>
    </source>
</evidence>
<dbReference type="Proteomes" id="UP001500353">
    <property type="component" value="Unassembled WGS sequence"/>
</dbReference>